<sequence length="251" mass="26957">MATSAGGTALSMCNELALSAYGLHKRLVTRTPSSLGLRPGLGATPALRPRPRGHSSSRSRRVPAMPKSYTLACWAAWGGGSVNVIYIFRNKSVDETSAKIPHEFNNDPIQKSSCNGHINVPIIDRQRPSARIRAPVGSLSLACGDWAKTSSLTSSKGSQLQEGGSQNLPCLNGDPARVVVDCKKEAFHLQPYSGVALWTWDSNSDGRVLLDLSAFLKTIALMVGGCPDWTILEHYALEDDLLRLSNSDKAG</sequence>
<gene>
    <name evidence="2" type="ORF">QTO34_006662</name>
</gene>
<evidence type="ECO:0000313" key="2">
    <source>
        <dbReference type="EMBL" id="KAK1333125.1"/>
    </source>
</evidence>
<accession>A0AA40HLU6</accession>
<feature type="compositionally biased region" description="Basic residues" evidence="1">
    <location>
        <begin position="49"/>
        <end position="61"/>
    </location>
</feature>
<dbReference type="InterPro" id="IPR023214">
    <property type="entry name" value="HAD_sf"/>
</dbReference>
<organism evidence="2 3">
    <name type="scientific">Cnephaeus nilssonii</name>
    <name type="common">Northern bat</name>
    <name type="synonym">Eptesicus nilssonii</name>
    <dbReference type="NCBI Taxonomy" id="3371016"/>
    <lineage>
        <taxon>Eukaryota</taxon>
        <taxon>Metazoa</taxon>
        <taxon>Chordata</taxon>
        <taxon>Craniata</taxon>
        <taxon>Vertebrata</taxon>
        <taxon>Euteleostomi</taxon>
        <taxon>Mammalia</taxon>
        <taxon>Eutheria</taxon>
        <taxon>Laurasiatheria</taxon>
        <taxon>Chiroptera</taxon>
        <taxon>Yangochiroptera</taxon>
        <taxon>Vespertilionidae</taxon>
        <taxon>Cnephaeus</taxon>
    </lineage>
</organism>
<dbReference type="Gene3D" id="3.40.50.1000">
    <property type="entry name" value="HAD superfamily/HAD-like"/>
    <property type="match status" value="1"/>
</dbReference>
<keyword evidence="3" id="KW-1185">Reference proteome</keyword>
<dbReference type="Proteomes" id="UP001177744">
    <property type="component" value="Unassembled WGS sequence"/>
</dbReference>
<protein>
    <submittedName>
        <fullName evidence="2">Uncharacterized protein</fullName>
    </submittedName>
</protein>
<proteinExistence type="predicted"/>
<feature type="region of interest" description="Disordered" evidence="1">
    <location>
        <begin position="34"/>
        <end position="62"/>
    </location>
</feature>
<evidence type="ECO:0000313" key="3">
    <source>
        <dbReference type="Proteomes" id="UP001177744"/>
    </source>
</evidence>
<name>A0AA40HLU6_CNENI</name>
<evidence type="ECO:0000256" key="1">
    <source>
        <dbReference type="SAM" id="MobiDB-lite"/>
    </source>
</evidence>
<dbReference type="EMBL" id="JAULJE010000017">
    <property type="protein sequence ID" value="KAK1333125.1"/>
    <property type="molecule type" value="Genomic_DNA"/>
</dbReference>
<comment type="caution">
    <text evidence="2">The sequence shown here is derived from an EMBL/GenBank/DDBJ whole genome shotgun (WGS) entry which is preliminary data.</text>
</comment>
<dbReference type="AlphaFoldDB" id="A0AA40HLU6"/>
<reference evidence="2" key="1">
    <citation type="submission" date="2023-06" db="EMBL/GenBank/DDBJ databases">
        <title>Reference genome for the Northern bat (Eptesicus nilssonii), a most northern bat species.</title>
        <authorList>
            <person name="Laine V.N."/>
            <person name="Pulliainen A.T."/>
            <person name="Lilley T.M."/>
        </authorList>
    </citation>
    <scope>NUCLEOTIDE SEQUENCE</scope>
    <source>
        <strain evidence="2">BLF_Eptnil</strain>
        <tissue evidence="2">Kidney</tissue>
    </source>
</reference>